<evidence type="ECO:0000256" key="1">
    <source>
        <dbReference type="SAM" id="MobiDB-lite"/>
    </source>
</evidence>
<evidence type="ECO:0008006" key="4">
    <source>
        <dbReference type="Google" id="ProtNLM"/>
    </source>
</evidence>
<name>A0ABT1JPS2_ACTCY</name>
<feature type="region of interest" description="Disordered" evidence="1">
    <location>
        <begin position="38"/>
        <end position="78"/>
    </location>
</feature>
<protein>
    <recommendedName>
        <fullName evidence="4">Tetratricopeptide repeat protein</fullName>
    </recommendedName>
</protein>
<proteinExistence type="predicted"/>
<comment type="caution">
    <text evidence="2">The sequence shown here is derived from an EMBL/GenBank/DDBJ whole genome shotgun (WGS) entry which is preliminary data.</text>
</comment>
<keyword evidence="3" id="KW-1185">Reference proteome</keyword>
<evidence type="ECO:0000313" key="2">
    <source>
        <dbReference type="EMBL" id="MCP2334169.1"/>
    </source>
</evidence>
<dbReference type="Proteomes" id="UP000791080">
    <property type="component" value="Unassembled WGS sequence"/>
</dbReference>
<reference evidence="2 3" key="1">
    <citation type="submission" date="2013-07" db="EMBL/GenBank/DDBJ databases">
        <authorList>
            <consortium name="DOE Joint Genome Institute"/>
            <person name="Reeve W."/>
            <person name="Huntemann M."/>
            <person name="Han J."/>
            <person name="Chen A."/>
            <person name="Kyrpides N."/>
            <person name="Mavromatis K."/>
            <person name="Markowitz V."/>
            <person name="Palaniappan K."/>
            <person name="Ivanova N."/>
            <person name="Schaumberg A."/>
            <person name="Pati A."/>
            <person name="Liolios K."/>
            <person name="Nordberg H.P."/>
            <person name="Cantor M.N."/>
            <person name="Hua S.X."/>
            <person name="Woyke T."/>
        </authorList>
    </citation>
    <scope>NUCLEOTIDE SEQUENCE [LARGE SCALE GENOMIC DNA]</scope>
    <source>
        <strain evidence="2 3">DSM 43889</strain>
    </source>
</reference>
<dbReference type="Gene3D" id="1.25.40.10">
    <property type="entry name" value="Tetratricopeptide repeat domain"/>
    <property type="match status" value="2"/>
</dbReference>
<reference evidence="2 3" key="2">
    <citation type="submission" date="2022-06" db="EMBL/GenBank/DDBJ databases">
        <title>Genomic Encyclopedia of Type Strains, Phase I: the one thousand microbial genomes (KMG-I) project.</title>
        <authorList>
            <person name="Kyrpides N."/>
        </authorList>
    </citation>
    <scope>NUCLEOTIDE SEQUENCE [LARGE SCALE GENOMIC DNA]</scope>
    <source>
        <strain evidence="2 3">DSM 43889</strain>
    </source>
</reference>
<accession>A0ABT1JPS2</accession>
<dbReference type="InterPro" id="IPR047738">
    <property type="entry name" value="SAV_2336-like_N"/>
</dbReference>
<sequence length="874" mass="97018">MSMRRLIKVLDDLGLEPTYREVAEALWLARHLGGPTGGSTVRVTRPAKQEAAEPEGWPAPYRPPAEDGRGVDGRDGNEVGDDWRYGLYSNGLTEERPSTEARGHNIRVPAVSALPDQLELIRQLRAFKRRLVAGRTQQLDEEGTVAWIARTQVWRPVFRPVPERWFDVVLLVDTGASMVIWKALVSELASLLQCLGAFRDVRVRYLHSTEDGEVSQSSSDRRDSTRLRPLPELLDPAGRRVVIVVSDCVGEGWDSGVIGRGLAELSRSGPVSVFQPLPQHLWRRTGVRPVSGRMSAATFGRGRRRFRFRARRSLADRRRSTRATSIPVLQLGPEWLGPWARLVAGRGSATMDCAVLGLPATRPSTSPVQRQRRYLPASPLERVWSFRAAASPEAFQLATYLSAVPLDLSVIRLVQRVMMPESRPFHLSEVLTGGLVTLSSAMPAEESAVPVGPTTDVHYQFLPGVREVLLSMLSRSGQQAVLEALSHFLEDHFGISPREFSATLAMPGRPQNGQRVFGSPFAYVSVSVLRRVHGQLATSLRGENPSSLRHDRDHHRALLEQAEDALASFRRSGTSDELDKAITAFRDSLQFFALDRNGRFRSLVGLAGGLLLRYQRFGRAGSLDESIRFYQEALRVGGGREQDEATLLHRLSTALFARYTLSQIPDYLDDAARAGRSALDATPEDDSRARVYRESLADVLHRRFLLIGELGELAEAATLYRAVLEDLDPEGPAHADVLAKLAGVLGDQAESTGLETDLADSYDAWRRAARATRPGEQEYPKRLFTAGRFAMRLRYFESAIDLLSDAAGAFAQLLGPEAEETLRCRIYRARSLYQSGERSAGVGELTEVLEIRVRLLGTNHPETEEIRRELGELV</sequence>
<gene>
    <name evidence="2" type="ORF">G443_004439</name>
</gene>
<organism evidence="2 3">
    <name type="scientific">Actinoalloteichus caeruleus DSM 43889</name>
    <dbReference type="NCBI Taxonomy" id="1120930"/>
    <lineage>
        <taxon>Bacteria</taxon>
        <taxon>Bacillati</taxon>
        <taxon>Actinomycetota</taxon>
        <taxon>Actinomycetes</taxon>
        <taxon>Pseudonocardiales</taxon>
        <taxon>Pseudonocardiaceae</taxon>
        <taxon>Actinoalloteichus</taxon>
        <taxon>Actinoalloteichus cyanogriseus</taxon>
    </lineage>
</organism>
<dbReference type="NCBIfam" id="NF041121">
    <property type="entry name" value="SAV_2336_NTERM"/>
    <property type="match status" value="1"/>
</dbReference>
<dbReference type="InterPro" id="IPR011990">
    <property type="entry name" value="TPR-like_helical_dom_sf"/>
</dbReference>
<feature type="compositionally biased region" description="Basic and acidic residues" evidence="1">
    <location>
        <begin position="64"/>
        <end position="78"/>
    </location>
</feature>
<dbReference type="RefSeq" id="WP_026418515.1">
    <property type="nucleotide sequence ID" value="NZ_AUBJ02000001.1"/>
</dbReference>
<evidence type="ECO:0000313" key="3">
    <source>
        <dbReference type="Proteomes" id="UP000791080"/>
    </source>
</evidence>
<dbReference type="EMBL" id="AUBJ02000001">
    <property type="protein sequence ID" value="MCP2334169.1"/>
    <property type="molecule type" value="Genomic_DNA"/>
</dbReference>